<reference evidence="3" key="1">
    <citation type="journal article" date="2012" name="PLoS Genet.">
        <title>The genomes of the fungal plant pathogens Cladosporium fulvum and Dothistroma septosporum reveal adaptation to different hosts and lifestyles but also signatures of common ancestry.</title>
        <authorList>
            <person name="de Wit P.J.G.M."/>
            <person name="van der Burgt A."/>
            <person name="Oekmen B."/>
            <person name="Stergiopoulos I."/>
            <person name="Abd-Elsalam K.A."/>
            <person name="Aerts A.L."/>
            <person name="Bahkali A.H."/>
            <person name="Beenen H.G."/>
            <person name="Chettri P."/>
            <person name="Cox M.P."/>
            <person name="Datema E."/>
            <person name="de Vries R.P."/>
            <person name="Dhillon B."/>
            <person name="Ganley A.R."/>
            <person name="Griffiths S.A."/>
            <person name="Guo Y."/>
            <person name="Hamelin R.C."/>
            <person name="Henrissat B."/>
            <person name="Kabir M.S."/>
            <person name="Jashni M.K."/>
            <person name="Kema G."/>
            <person name="Klaubauf S."/>
            <person name="Lapidus A."/>
            <person name="Levasseur A."/>
            <person name="Lindquist E."/>
            <person name="Mehrabi R."/>
            <person name="Ohm R.A."/>
            <person name="Owen T.J."/>
            <person name="Salamov A."/>
            <person name="Schwelm A."/>
            <person name="Schijlen E."/>
            <person name="Sun H."/>
            <person name="van den Burg H.A."/>
            <person name="van Ham R.C.H.J."/>
            <person name="Zhang S."/>
            <person name="Goodwin S.B."/>
            <person name="Grigoriev I.V."/>
            <person name="Collemare J."/>
            <person name="Bradshaw R.E."/>
        </authorList>
    </citation>
    <scope>NUCLEOTIDE SEQUENCE [LARGE SCALE GENOMIC DNA]</scope>
    <source>
        <strain evidence="3">NZE10 / CBS 128990</strain>
    </source>
</reference>
<dbReference type="OrthoDB" id="10381158at2759"/>
<keyword evidence="3" id="KW-1185">Reference proteome</keyword>
<accession>N1PTT7</accession>
<dbReference type="Proteomes" id="UP000016933">
    <property type="component" value="Unassembled WGS sequence"/>
</dbReference>
<sequence length="195" mass="22054">MEVHQSPTSPYEGPAYWNDSFVEFANTLGGLQFTTAECSMLADVIKSARRISSASSDRHSAGSSPRDRQISEPDWSTLITQPVRSEQNRIAKQQRRAIDRTKWNRSKAKTKSATAEHNISEAWIRHQEPQSVWSERAVSVKTPEAQSPTEDGCLAPALLHRESLDETEEPQVPDFPLLDFEDDTWLQTFISVPWS</sequence>
<evidence type="ECO:0000313" key="3">
    <source>
        <dbReference type="Proteomes" id="UP000016933"/>
    </source>
</evidence>
<name>N1PTT7_DOTSN</name>
<protein>
    <submittedName>
        <fullName evidence="2">Uncharacterized protein</fullName>
    </submittedName>
</protein>
<gene>
    <name evidence="2" type="ORF">DOTSEDRAFT_71502</name>
</gene>
<evidence type="ECO:0000256" key="1">
    <source>
        <dbReference type="SAM" id="MobiDB-lite"/>
    </source>
</evidence>
<feature type="region of interest" description="Disordered" evidence="1">
    <location>
        <begin position="52"/>
        <end position="80"/>
    </location>
</feature>
<organism evidence="2 3">
    <name type="scientific">Dothistroma septosporum (strain NZE10 / CBS 128990)</name>
    <name type="common">Red band needle blight fungus</name>
    <name type="synonym">Mycosphaerella pini</name>
    <dbReference type="NCBI Taxonomy" id="675120"/>
    <lineage>
        <taxon>Eukaryota</taxon>
        <taxon>Fungi</taxon>
        <taxon>Dikarya</taxon>
        <taxon>Ascomycota</taxon>
        <taxon>Pezizomycotina</taxon>
        <taxon>Dothideomycetes</taxon>
        <taxon>Dothideomycetidae</taxon>
        <taxon>Mycosphaerellales</taxon>
        <taxon>Mycosphaerellaceae</taxon>
        <taxon>Dothistroma</taxon>
    </lineage>
</organism>
<dbReference type="OMA" id="PAYWNDS"/>
<proteinExistence type="predicted"/>
<dbReference type="AlphaFoldDB" id="N1PTT7"/>
<dbReference type="EMBL" id="KB446538">
    <property type="protein sequence ID" value="EME45824.1"/>
    <property type="molecule type" value="Genomic_DNA"/>
</dbReference>
<feature type="region of interest" description="Disordered" evidence="1">
    <location>
        <begin position="97"/>
        <end position="116"/>
    </location>
</feature>
<feature type="compositionally biased region" description="Basic and acidic residues" evidence="1">
    <location>
        <begin position="56"/>
        <end position="71"/>
    </location>
</feature>
<reference evidence="2 3" key="2">
    <citation type="journal article" date="2012" name="PLoS Pathog.">
        <title>Diverse lifestyles and strategies of plant pathogenesis encoded in the genomes of eighteen Dothideomycetes fungi.</title>
        <authorList>
            <person name="Ohm R.A."/>
            <person name="Feau N."/>
            <person name="Henrissat B."/>
            <person name="Schoch C.L."/>
            <person name="Horwitz B.A."/>
            <person name="Barry K.W."/>
            <person name="Condon B.J."/>
            <person name="Copeland A.C."/>
            <person name="Dhillon B."/>
            <person name="Glaser F."/>
            <person name="Hesse C.N."/>
            <person name="Kosti I."/>
            <person name="LaButti K."/>
            <person name="Lindquist E.A."/>
            <person name="Lucas S."/>
            <person name="Salamov A.A."/>
            <person name="Bradshaw R.E."/>
            <person name="Ciuffetti L."/>
            <person name="Hamelin R.C."/>
            <person name="Kema G.H.J."/>
            <person name="Lawrence C."/>
            <person name="Scott J.A."/>
            <person name="Spatafora J.W."/>
            <person name="Turgeon B.G."/>
            <person name="de Wit P.J.G.M."/>
            <person name="Zhong S."/>
            <person name="Goodwin S.B."/>
            <person name="Grigoriev I.V."/>
        </authorList>
    </citation>
    <scope>NUCLEOTIDE SEQUENCE [LARGE SCALE GENOMIC DNA]</scope>
    <source>
        <strain evidence="3">NZE10 / CBS 128990</strain>
    </source>
</reference>
<evidence type="ECO:0000313" key="2">
    <source>
        <dbReference type="EMBL" id="EME45824.1"/>
    </source>
</evidence>
<dbReference type="HOGENOM" id="CLU_1396283_0_0_1"/>